<evidence type="ECO:0000313" key="9">
    <source>
        <dbReference type="EMBL" id="TQL97976.1"/>
    </source>
</evidence>
<dbReference type="InterPro" id="IPR036388">
    <property type="entry name" value="WH-like_DNA-bd_sf"/>
</dbReference>
<dbReference type="GO" id="GO:0016987">
    <property type="term" value="F:sigma factor activity"/>
    <property type="evidence" value="ECO:0007669"/>
    <property type="project" value="UniProtKB-KW"/>
</dbReference>
<dbReference type="OrthoDB" id="4184921at2"/>
<evidence type="ECO:0000256" key="4">
    <source>
        <dbReference type="ARBA" id="ARBA00023125"/>
    </source>
</evidence>
<gene>
    <name evidence="9" type="ORF">FB559_3588</name>
</gene>
<organism evidence="9 10">
    <name type="scientific">Actinoallomurus bryophytorum</name>
    <dbReference type="NCBI Taxonomy" id="1490222"/>
    <lineage>
        <taxon>Bacteria</taxon>
        <taxon>Bacillati</taxon>
        <taxon>Actinomycetota</taxon>
        <taxon>Actinomycetes</taxon>
        <taxon>Streptosporangiales</taxon>
        <taxon>Thermomonosporaceae</taxon>
        <taxon>Actinoallomurus</taxon>
    </lineage>
</organism>
<dbReference type="Pfam" id="PF04542">
    <property type="entry name" value="Sigma70_r2"/>
    <property type="match status" value="1"/>
</dbReference>
<dbReference type="EMBL" id="VFOZ01000001">
    <property type="protein sequence ID" value="TQL97976.1"/>
    <property type="molecule type" value="Genomic_DNA"/>
</dbReference>
<proteinExistence type="inferred from homology"/>
<name>A0A543CLJ1_9ACTN</name>
<dbReference type="InterPro" id="IPR013249">
    <property type="entry name" value="RNA_pol_sigma70_r4_t2"/>
</dbReference>
<keyword evidence="3" id="KW-0731">Sigma factor</keyword>
<keyword evidence="10" id="KW-1185">Reference proteome</keyword>
<feature type="domain" description="RNA polymerase sigma-70 region 2" evidence="7">
    <location>
        <begin position="11"/>
        <end position="75"/>
    </location>
</feature>
<evidence type="ECO:0000256" key="2">
    <source>
        <dbReference type="ARBA" id="ARBA00023015"/>
    </source>
</evidence>
<feature type="domain" description="RNA polymerase sigma factor 70 region 4 type 2" evidence="8">
    <location>
        <begin position="102"/>
        <end position="154"/>
    </location>
</feature>
<accession>A0A543CLJ1</accession>
<dbReference type="InterPro" id="IPR014284">
    <property type="entry name" value="RNA_pol_sigma-70_dom"/>
</dbReference>
<keyword evidence="2" id="KW-0805">Transcription regulation</keyword>
<evidence type="ECO:0000313" key="10">
    <source>
        <dbReference type="Proteomes" id="UP000316096"/>
    </source>
</evidence>
<dbReference type="SUPFAM" id="SSF88946">
    <property type="entry name" value="Sigma2 domain of RNA polymerase sigma factors"/>
    <property type="match status" value="1"/>
</dbReference>
<evidence type="ECO:0000259" key="8">
    <source>
        <dbReference type="Pfam" id="PF08281"/>
    </source>
</evidence>
<dbReference type="NCBIfam" id="TIGR02937">
    <property type="entry name" value="sigma70-ECF"/>
    <property type="match status" value="1"/>
</dbReference>
<evidence type="ECO:0000256" key="6">
    <source>
        <dbReference type="SAM" id="MobiDB-lite"/>
    </source>
</evidence>
<dbReference type="GO" id="GO:0006352">
    <property type="term" value="P:DNA-templated transcription initiation"/>
    <property type="evidence" value="ECO:0007669"/>
    <property type="project" value="InterPro"/>
</dbReference>
<dbReference type="Pfam" id="PF08281">
    <property type="entry name" value="Sigma70_r4_2"/>
    <property type="match status" value="1"/>
</dbReference>
<evidence type="ECO:0000256" key="1">
    <source>
        <dbReference type="ARBA" id="ARBA00010641"/>
    </source>
</evidence>
<dbReference type="Gene3D" id="1.10.1740.10">
    <property type="match status" value="1"/>
</dbReference>
<dbReference type="InterPro" id="IPR039425">
    <property type="entry name" value="RNA_pol_sigma-70-like"/>
</dbReference>
<dbReference type="AlphaFoldDB" id="A0A543CLJ1"/>
<feature type="region of interest" description="Disordered" evidence="6">
    <location>
        <begin position="159"/>
        <end position="178"/>
    </location>
</feature>
<evidence type="ECO:0000256" key="5">
    <source>
        <dbReference type="ARBA" id="ARBA00023163"/>
    </source>
</evidence>
<comment type="caution">
    <text evidence="9">The sequence shown here is derived from an EMBL/GenBank/DDBJ whole genome shotgun (WGS) entry which is preliminary data.</text>
</comment>
<dbReference type="SUPFAM" id="SSF88659">
    <property type="entry name" value="Sigma3 and sigma4 domains of RNA polymerase sigma factors"/>
    <property type="match status" value="1"/>
</dbReference>
<protein>
    <submittedName>
        <fullName evidence="9">RNA polymerase sigma-70 factor (ECF subfamily)</fullName>
    </submittedName>
</protein>
<keyword evidence="5" id="KW-0804">Transcription</keyword>
<dbReference type="Proteomes" id="UP000316096">
    <property type="component" value="Unassembled WGS sequence"/>
</dbReference>
<dbReference type="GO" id="GO:0003677">
    <property type="term" value="F:DNA binding"/>
    <property type="evidence" value="ECO:0007669"/>
    <property type="project" value="UniProtKB-KW"/>
</dbReference>
<sequence length="178" mass="19689">MDADKERFTALYDAHRMRVWAYAASRVGRQAADEVVSETFMVAWRRFAEMPSGSLPWLLGVARNVIRDSARAQVRRDSLAAELRTSAESAESDVADGVVDRLALLRALTRLSDADREVLTLVAWHGLSTKEAARVVGCSTAAFGVRLHRARKRLTAAVNEGPPAPARHQSMAKEMEWS</sequence>
<comment type="similarity">
    <text evidence="1">Belongs to the sigma-70 factor family. ECF subfamily.</text>
</comment>
<dbReference type="InterPro" id="IPR007627">
    <property type="entry name" value="RNA_pol_sigma70_r2"/>
</dbReference>
<dbReference type="RefSeq" id="WP_141956636.1">
    <property type="nucleotide sequence ID" value="NZ_VFOZ01000001.1"/>
</dbReference>
<dbReference type="PANTHER" id="PTHR43133">
    <property type="entry name" value="RNA POLYMERASE ECF-TYPE SIGMA FACTO"/>
    <property type="match status" value="1"/>
</dbReference>
<evidence type="ECO:0000259" key="7">
    <source>
        <dbReference type="Pfam" id="PF04542"/>
    </source>
</evidence>
<reference evidence="9 10" key="1">
    <citation type="submission" date="2019-06" db="EMBL/GenBank/DDBJ databases">
        <title>Sequencing the genomes of 1000 actinobacteria strains.</title>
        <authorList>
            <person name="Klenk H.-P."/>
        </authorList>
    </citation>
    <scope>NUCLEOTIDE SEQUENCE [LARGE SCALE GENOMIC DNA]</scope>
    <source>
        <strain evidence="9 10">DSM 102200</strain>
    </source>
</reference>
<dbReference type="InterPro" id="IPR013324">
    <property type="entry name" value="RNA_pol_sigma_r3/r4-like"/>
</dbReference>
<keyword evidence="4" id="KW-0238">DNA-binding</keyword>
<evidence type="ECO:0000256" key="3">
    <source>
        <dbReference type="ARBA" id="ARBA00023082"/>
    </source>
</evidence>
<dbReference type="Gene3D" id="1.10.10.10">
    <property type="entry name" value="Winged helix-like DNA-binding domain superfamily/Winged helix DNA-binding domain"/>
    <property type="match status" value="1"/>
</dbReference>
<dbReference type="InterPro" id="IPR013325">
    <property type="entry name" value="RNA_pol_sigma_r2"/>
</dbReference>
<dbReference type="PANTHER" id="PTHR43133:SF8">
    <property type="entry name" value="RNA POLYMERASE SIGMA FACTOR HI_1459-RELATED"/>
    <property type="match status" value="1"/>
</dbReference>